<evidence type="ECO:0000313" key="7">
    <source>
        <dbReference type="EMBL" id="JAS07390.1"/>
    </source>
</evidence>
<dbReference type="InterPro" id="IPR054722">
    <property type="entry name" value="PolX-like_BBD"/>
</dbReference>
<dbReference type="Pfam" id="PF13976">
    <property type="entry name" value="gag_pre-integrs"/>
    <property type="match status" value="1"/>
</dbReference>
<dbReference type="InterPro" id="IPR039537">
    <property type="entry name" value="Retrotran_Ty1/copia-like"/>
</dbReference>
<keyword evidence="3" id="KW-0064">Aspartyl protease</keyword>
<evidence type="ECO:0000256" key="4">
    <source>
        <dbReference type="ARBA" id="ARBA00022801"/>
    </source>
</evidence>
<reference evidence="7" key="1">
    <citation type="submission" date="2015-12" db="EMBL/GenBank/DDBJ databases">
        <title>De novo transcriptome assembly of four potential Pierce s Disease insect vectors from Arizona vineyards.</title>
        <authorList>
            <person name="Tassone E.E."/>
        </authorList>
    </citation>
    <scope>NUCLEOTIDE SEQUENCE</scope>
</reference>
<dbReference type="InterPro" id="IPR043502">
    <property type="entry name" value="DNA/RNA_pol_sf"/>
</dbReference>
<evidence type="ECO:0000256" key="3">
    <source>
        <dbReference type="ARBA" id="ARBA00022750"/>
    </source>
</evidence>
<feature type="compositionally biased region" description="Basic and acidic residues" evidence="5">
    <location>
        <begin position="463"/>
        <end position="487"/>
    </location>
</feature>
<dbReference type="Pfam" id="PF07727">
    <property type="entry name" value="RVT_2"/>
    <property type="match status" value="1"/>
</dbReference>
<dbReference type="Pfam" id="PF25597">
    <property type="entry name" value="SH3_retrovirus"/>
    <property type="match status" value="1"/>
</dbReference>
<dbReference type="AlphaFoldDB" id="A0A1B6C2D3"/>
<dbReference type="Gene3D" id="3.30.420.10">
    <property type="entry name" value="Ribonuclease H-like superfamily/Ribonuclease H"/>
    <property type="match status" value="1"/>
</dbReference>
<gene>
    <name evidence="7" type="ORF">g.40921</name>
</gene>
<keyword evidence="2" id="KW-0479">Metal-binding</keyword>
<organism evidence="7">
    <name type="scientific">Clastoptera arizonana</name>
    <name type="common">Arizona spittle bug</name>
    <dbReference type="NCBI Taxonomy" id="38151"/>
    <lineage>
        <taxon>Eukaryota</taxon>
        <taxon>Metazoa</taxon>
        <taxon>Ecdysozoa</taxon>
        <taxon>Arthropoda</taxon>
        <taxon>Hexapoda</taxon>
        <taxon>Insecta</taxon>
        <taxon>Pterygota</taxon>
        <taxon>Neoptera</taxon>
        <taxon>Paraneoptera</taxon>
        <taxon>Hemiptera</taxon>
        <taxon>Auchenorrhyncha</taxon>
        <taxon>Cercopoidea</taxon>
        <taxon>Clastopteridae</taxon>
        <taxon>Clastoptera</taxon>
    </lineage>
</organism>
<dbReference type="Pfam" id="PF00665">
    <property type="entry name" value="rve"/>
    <property type="match status" value="1"/>
</dbReference>
<dbReference type="InterPro" id="IPR001584">
    <property type="entry name" value="Integrase_cat-core"/>
</dbReference>
<evidence type="ECO:0000259" key="6">
    <source>
        <dbReference type="PROSITE" id="PS50994"/>
    </source>
</evidence>
<dbReference type="InterPro" id="IPR025724">
    <property type="entry name" value="GAG-pre-integrase_dom"/>
</dbReference>
<dbReference type="GO" id="GO:0006508">
    <property type="term" value="P:proteolysis"/>
    <property type="evidence" value="ECO:0007669"/>
    <property type="project" value="UniProtKB-KW"/>
</dbReference>
<dbReference type="Pfam" id="PF22936">
    <property type="entry name" value="Pol_BBD"/>
    <property type="match status" value="1"/>
</dbReference>
<dbReference type="GO" id="GO:0071897">
    <property type="term" value="P:DNA biosynthetic process"/>
    <property type="evidence" value="ECO:0007669"/>
    <property type="project" value="UniProtKB-ARBA"/>
</dbReference>
<evidence type="ECO:0000256" key="2">
    <source>
        <dbReference type="ARBA" id="ARBA00022723"/>
    </source>
</evidence>
<feature type="domain" description="Integrase catalytic" evidence="6">
    <location>
        <begin position="204"/>
        <end position="369"/>
    </location>
</feature>
<protein>
    <recommendedName>
        <fullName evidence="6">Integrase catalytic domain-containing protein</fullName>
    </recommendedName>
</protein>
<keyword evidence="4" id="KW-0378">Hydrolase</keyword>
<dbReference type="GO" id="GO:0042575">
    <property type="term" value="C:DNA polymerase complex"/>
    <property type="evidence" value="ECO:0007669"/>
    <property type="project" value="UniProtKB-ARBA"/>
</dbReference>
<dbReference type="InterPro" id="IPR057670">
    <property type="entry name" value="SH3_retrovirus"/>
</dbReference>
<sequence>MTNDINILSNIKEYKQQISVAKKNQSMLALGSGNIETDQCILKNVSFVPELSNNLISVNAITENGGKVVFTRNKVEIIKNENVVLEGNKNKQGLYVVNLRNNTYDNNNVPMYTSQVVRLTGTTSGLPDTDSCNQNKKVRNKEKINDLMDLWHKKLGHLNNMSVKRLSKMSTGMPSDILKCENTFCTICIEAKHTRYPFNTVRERGSKPLHIIHSDVCGLIQPTTHDGRSYFRTCIDDYTHFCKVYLLKTKSEANQYIKEYINEAEAYFNLKAHKIRCDNGGEYVSTNLKQWCKIKGIVMDYSIPSTPQLNGTAERMNRTLLNKARAMIFDSNLTKEIWGEAVLTAAYLLNRSPFATVDKTPAEKWYGKMPDLSRLQVFGSVGYSKILGQLKKLDRRSKKMIFVGYALNGYRMWDGEKRRINISRDVIFEKKNLIITQNPVDRQNVKNEDIETENEEQEEEETTHENRQEQEDLSQRQEEDEQRYDLRPRINIKGPSKYCLENDCRNQTMLTFSECMMNEDKQEWITAINKEIESLKINNTWTIVNNKQTPGKEILSSRWLFKIKDDGTYKARLVVRGCQQKGELDFKDTFSPVVDGSTLRVLFAIAAKENLQIQTFDVKTAFLYGEIEEEIYMKIPEGFEEEGKICKLNKALYGLKQAPSKWNKKLTSFLKENGLMQLKTDQCIFKNENGSLYLAIHVDDGIIMAKELQEIQNLLKKLKENFEMTSNENLNSYLGMEINRSNKGIHVTQTKYANQVLKKCNMTNCKEVTTPIVSEEKTDEATLIVQDNTNFPYREAIESLLYLTNKTRPDMAYAVNYESRSMEVVPSKKDIQNVKRTLRYLKGTKSLGIFFSSEDNNGEIVVEAYCDSDYAGDVKDRKSTSGYVLMFGGSPVLWSSRKQQIIALSTAEAEYISAAECCKEIKYIKTLITELTGKPTKITLNVDNQSAIKLIKSGQMNRKSKHIDVRYHFVSEQHHEGMFDIKYCCSDDQLADVFTKPLSSIKFRKFKDTLLKEAIEIK</sequence>
<dbReference type="EMBL" id="GEDC01029908">
    <property type="protein sequence ID" value="JAS07390.1"/>
    <property type="molecule type" value="Transcribed_RNA"/>
</dbReference>
<evidence type="ECO:0000256" key="1">
    <source>
        <dbReference type="ARBA" id="ARBA00022670"/>
    </source>
</evidence>
<dbReference type="InterPro" id="IPR036397">
    <property type="entry name" value="RNaseH_sf"/>
</dbReference>
<feature type="compositionally biased region" description="Acidic residues" evidence="5">
    <location>
        <begin position="450"/>
        <end position="462"/>
    </location>
</feature>
<dbReference type="GO" id="GO:0015074">
    <property type="term" value="P:DNA integration"/>
    <property type="evidence" value="ECO:0007669"/>
    <property type="project" value="InterPro"/>
</dbReference>
<feature type="region of interest" description="Disordered" evidence="5">
    <location>
        <begin position="444"/>
        <end position="487"/>
    </location>
</feature>
<dbReference type="CDD" id="cd09272">
    <property type="entry name" value="RNase_HI_RT_Ty1"/>
    <property type="match status" value="1"/>
</dbReference>
<accession>A0A1B6C2D3</accession>
<dbReference type="PANTHER" id="PTHR42648:SF28">
    <property type="entry name" value="TRANSPOSON-ENCODED PROTEIN WITH RIBONUCLEASE H-LIKE AND RETROVIRUS ZINC FINGER-LIKE DOMAINS"/>
    <property type="match status" value="1"/>
</dbReference>
<dbReference type="SUPFAM" id="SSF56672">
    <property type="entry name" value="DNA/RNA polymerases"/>
    <property type="match status" value="1"/>
</dbReference>
<proteinExistence type="predicted"/>
<dbReference type="GO" id="GO:0046872">
    <property type="term" value="F:metal ion binding"/>
    <property type="evidence" value="ECO:0007669"/>
    <property type="project" value="UniProtKB-KW"/>
</dbReference>
<dbReference type="PANTHER" id="PTHR42648">
    <property type="entry name" value="TRANSPOSASE, PUTATIVE-RELATED"/>
    <property type="match status" value="1"/>
</dbReference>
<dbReference type="PROSITE" id="PS50994">
    <property type="entry name" value="INTEGRASE"/>
    <property type="match status" value="1"/>
</dbReference>
<dbReference type="InterPro" id="IPR012337">
    <property type="entry name" value="RNaseH-like_sf"/>
</dbReference>
<dbReference type="GO" id="GO:0004190">
    <property type="term" value="F:aspartic-type endopeptidase activity"/>
    <property type="evidence" value="ECO:0007669"/>
    <property type="project" value="UniProtKB-KW"/>
</dbReference>
<dbReference type="InterPro" id="IPR013103">
    <property type="entry name" value="RVT_2"/>
</dbReference>
<name>A0A1B6C2D3_9HEMI</name>
<keyword evidence="1" id="KW-0645">Protease</keyword>
<evidence type="ECO:0000256" key="5">
    <source>
        <dbReference type="SAM" id="MobiDB-lite"/>
    </source>
</evidence>
<dbReference type="SUPFAM" id="SSF53098">
    <property type="entry name" value="Ribonuclease H-like"/>
    <property type="match status" value="1"/>
</dbReference>
<dbReference type="GO" id="GO:0003676">
    <property type="term" value="F:nucleic acid binding"/>
    <property type="evidence" value="ECO:0007669"/>
    <property type="project" value="InterPro"/>
</dbReference>